<evidence type="ECO:0000256" key="3">
    <source>
        <dbReference type="ARBA" id="ARBA00022475"/>
    </source>
</evidence>
<dbReference type="RefSeq" id="WP_367918884.1">
    <property type="nucleotide sequence ID" value="NZ_BAABAC010000016.1"/>
</dbReference>
<dbReference type="EMBL" id="JBHTLX010000005">
    <property type="protein sequence ID" value="MFD1246680.1"/>
    <property type="molecule type" value="Genomic_DNA"/>
</dbReference>
<feature type="transmembrane region" description="Helical" evidence="7">
    <location>
        <begin position="102"/>
        <end position="125"/>
    </location>
</feature>
<keyword evidence="4 7" id="KW-0812">Transmembrane</keyword>
<dbReference type="CDD" id="cd06261">
    <property type="entry name" value="TM_PBP2"/>
    <property type="match status" value="1"/>
</dbReference>
<dbReference type="InterPro" id="IPR000515">
    <property type="entry name" value="MetI-like"/>
</dbReference>
<feature type="transmembrane region" description="Helical" evidence="7">
    <location>
        <begin position="305"/>
        <end position="324"/>
    </location>
</feature>
<feature type="transmembrane region" description="Helical" evidence="7">
    <location>
        <begin position="263"/>
        <end position="285"/>
    </location>
</feature>
<comment type="subcellular location">
    <subcellularLocation>
        <location evidence="1 7">Cell membrane</location>
        <topology evidence="1 7">Multi-pass membrane protein</topology>
    </subcellularLocation>
</comment>
<dbReference type="PANTHER" id="PTHR43163:SF6">
    <property type="entry name" value="DIPEPTIDE TRANSPORT SYSTEM PERMEASE PROTEIN DPPB-RELATED"/>
    <property type="match status" value="1"/>
</dbReference>
<evidence type="ECO:0000259" key="9">
    <source>
        <dbReference type="PROSITE" id="PS50928"/>
    </source>
</evidence>
<keyword evidence="6 7" id="KW-0472">Membrane</keyword>
<sequence>MRGIARYVVQRIVVGWFLFLGLLTLSFSLVSMLPGSPAKAILGEYAAPDDVAALNVKLGLDKPFLERYLDYIGGAMKGDFGKSYFTGNPVLQSLLERVPNTLVYLAPGLILATVLGILFGSVAAYRYRRPADRAFTVGSSVLLAVPEFILALLLIVLCFSGLGIAPAPVGMTSSADAQPPDRTGSLVLDALLGGYWGTFDSILGHAVLPMITVGVFFAAPVSKIVRTGMVQALASPQIEFARACGLRPFQVFRYAMAEIRGTVMTYFVIMLASAISGAAIVESVFSWPGVGGWSLTGVLANDIPVIQGFVVIMGTASLLGYIVLDVTTTLLDPRTRGQVSGKRRPSPRVLAKGLTK</sequence>
<name>A0ABW3VX51_9ACTN</name>
<dbReference type="PANTHER" id="PTHR43163">
    <property type="entry name" value="DIPEPTIDE TRANSPORT SYSTEM PERMEASE PROTEIN DPPB-RELATED"/>
    <property type="match status" value="1"/>
</dbReference>
<protein>
    <submittedName>
        <fullName evidence="10">ABC transporter permease</fullName>
    </submittedName>
</protein>
<feature type="transmembrane region" description="Helical" evidence="7">
    <location>
        <begin position="202"/>
        <end position="221"/>
    </location>
</feature>
<proteinExistence type="inferred from homology"/>
<evidence type="ECO:0000256" key="7">
    <source>
        <dbReference type="RuleBase" id="RU363032"/>
    </source>
</evidence>
<evidence type="ECO:0000256" key="8">
    <source>
        <dbReference type="SAM" id="MobiDB-lite"/>
    </source>
</evidence>
<accession>A0ABW3VX51</accession>
<evidence type="ECO:0000256" key="5">
    <source>
        <dbReference type="ARBA" id="ARBA00022989"/>
    </source>
</evidence>
<evidence type="ECO:0000313" key="11">
    <source>
        <dbReference type="Proteomes" id="UP001597229"/>
    </source>
</evidence>
<evidence type="ECO:0000256" key="1">
    <source>
        <dbReference type="ARBA" id="ARBA00004651"/>
    </source>
</evidence>
<evidence type="ECO:0000256" key="4">
    <source>
        <dbReference type="ARBA" id="ARBA00022692"/>
    </source>
</evidence>
<dbReference type="InterPro" id="IPR035906">
    <property type="entry name" value="MetI-like_sf"/>
</dbReference>
<feature type="region of interest" description="Disordered" evidence="8">
    <location>
        <begin position="335"/>
        <end position="356"/>
    </location>
</feature>
<keyword evidence="5 7" id="KW-1133">Transmembrane helix</keyword>
<gene>
    <name evidence="10" type="ORF">ACFQ3F_02655</name>
</gene>
<dbReference type="PROSITE" id="PS50928">
    <property type="entry name" value="ABC_TM1"/>
    <property type="match status" value="1"/>
</dbReference>
<feature type="transmembrane region" description="Helical" evidence="7">
    <location>
        <begin position="137"/>
        <end position="164"/>
    </location>
</feature>
<evidence type="ECO:0000313" key="10">
    <source>
        <dbReference type="EMBL" id="MFD1246680.1"/>
    </source>
</evidence>
<keyword evidence="3" id="KW-1003">Cell membrane</keyword>
<evidence type="ECO:0000256" key="6">
    <source>
        <dbReference type="ARBA" id="ARBA00023136"/>
    </source>
</evidence>
<feature type="transmembrane region" description="Helical" evidence="7">
    <location>
        <begin position="12"/>
        <end position="33"/>
    </location>
</feature>
<keyword evidence="2 7" id="KW-0813">Transport</keyword>
<dbReference type="Proteomes" id="UP001597229">
    <property type="component" value="Unassembled WGS sequence"/>
</dbReference>
<comment type="similarity">
    <text evidence="7">Belongs to the binding-protein-dependent transport system permease family.</text>
</comment>
<organism evidence="10 11">
    <name type="scientific">Nocardioides ginsengisoli</name>
    <dbReference type="NCBI Taxonomy" id="363868"/>
    <lineage>
        <taxon>Bacteria</taxon>
        <taxon>Bacillati</taxon>
        <taxon>Actinomycetota</taxon>
        <taxon>Actinomycetes</taxon>
        <taxon>Propionibacteriales</taxon>
        <taxon>Nocardioidaceae</taxon>
        <taxon>Nocardioides</taxon>
    </lineage>
</organism>
<evidence type="ECO:0000256" key="2">
    <source>
        <dbReference type="ARBA" id="ARBA00022448"/>
    </source>
</evidence>
<dbReference type="InterPro" id="IPR045621">
    <property type="entry name" value="BPD_transp_1_N"/>
</dbReference>
<comment type="caution">
    <text evidence="10">The sequence shown here is derived from an EMBL/GenBank/DDBJ whole genome shotgun (WGS) entry which is preliminary data.</text>
</comment>
<dbReference type="Pfam" id="PF00528">
    <property type="entry name" value="BPD_transp_1"/>
    <property type="match status" value="1"/>
</dbReference>
<keyword evidence="11" id="KW-1185">Reference proteome</keyword>
<dbReference type="SUPFAM" id="SSF161098">
    <property type="entry name" value="MetI-like"/>
    <property type="match status" value="1"/>
</dbReference>
<dbReference type="Pfam" id="PF19300">
    <property type="entry name" value="BPD_transp_1_N"/>
    <property type="match status" value="1"/>
</dbReference>
<reference evidence="11" key="1">
    <citation type="journal article" date="2019" name="Int. J. Syst. Evol. Microbiol.">
        <title>The Global Catalogue of Microorganisms (GCM) 10K type strain sequencing project: providing services to taxonomists for standard genome sequencing and annotation.</title>
        <authorList>
            <consortium name="The Broad Institute Genomics Platform"/>
            <consortium name="The Broad Institute Genome Sequencing Center for Infectious Disease"/>
            <person name="Wu L."/>
            <person name="Ma J."/>
        </authorList>
    </citation>
    <scope>NUCLEOTIDE SEQUENCE [LARGE SCALE GENOMIC DNA]</scope>
    <source>
        <strain evidence="11">CCUG 52478</strain>
    </source>
</reference>
<feature type="domain" description="ABC transmembrane type-1" evidence="9">
    <location>
        <begin position="98"/>
        <end position="328"/>
    </location>
</feature>
<dbReference type="Gene3D" id="1.10.3720.10">
    <property type="entry name" value="MetI-like"/>
    <property type="match status" value="1"/>
</dbReference>